<dbReference type="GeneID" id="83204492"/>
<dbReference type="AlphaFoldDB" id="A0A9W9NNQ6"/>
<sequence length="220" mass="26138">MDSMMQQQKELRAQMIELSDLVKNIDSRYASLEHEILAQKFRVLNGHHKKLQEKMVVTEQELSMMRQAKIKAEESLRNVQEMAFQFQDDQKWAPESHGEISRELDRIYSGARMWCKNHADEELFHERLQVDNWPAEWKTWTRYDETAFSTNAKVLPQLLLEAMLMHIICEKNPHQSTFFPAMEDEPIGWRRGPGRERSFYSFEKGAIYIYGECFGRVDCR</sequence>
<evidence type="ECO:0000313" key="1">
    <source>
        <dbReference type="EMBL" id="KAJ5223351.1"/>
    </source>
</evidence>
<name>A0A9W9NNQ6_9EURO</name>
<reference evidence="1" key="2">
    <citation type="journal article" date="2023" name="IMA Fungus">
        <title>Comparative genomic study of the Penicillium genus elucidates a diverse pangenome and 15 lateral gene transfer events.</title>
        <authorList>
            <person name="Petersen C."/>
            <person name="Sorensen T."/>
            <person name="Nielsen M.R."/>
            <person name="Sondergaard T.E."/>
            <person name="Sorensen J.L."/>
            <person name="Fitzpatrick D.A."/>
            <person name="Frisvad J.C."/>
            <person name="Nielsen K.L."/>
        </authorList>
    </citation>
    <scope>NUCLEOTIDE SEQUENCE</scope>
    <source>
        <strain evidence="1">IBT 19713</strain>
    </source>
</reference>
<keyword evidence="2" id="KW-1185">Reference proteome</keyword>
<proteinExistence type="predicted"/>
<protein>
    <submittedName>
        <fullName evidence="1">Uncharacterized protein</fullName>
    </submittedName>
</protein>
<dbReference type="Proteomes" id="UP001150941">
    <property type="component" value="Unassembled WGS sequence"/>
</dbReference>
<organism evidence="1 2">
    <name type="scientific">Penicillium chermesinum</name>
    <dbReference type="NCBI Taxonomy" id="63820"/>
    <lineage>
        <taxon>Eukaryota</taxon>
        <taxon>Fungi</taxon>
        <taxon>Dikarya</taxon>
        <taxon>Ascomycota</taxon>
        <taxon>Pezizomycotina</taxon>
        <taxon>Eurotiomycetes</taxon>
        <taxon>Eurotiomycetidae</taxon>
        <taxon>Eurotiales</taxon>
        <taxon>Aspergillaceae</taxon>
        <taxon>Penicillium</taxon>
    </lineage>
</organism>
<gene>
    <name evidence="1" type="ORF">N7468_007893</name>
</gene>
<evidence type="ECO:0000313" key="2">
    <source>
        <dbReference type="Proteomes" id="UP001150941"/>
    </source>
</evidence>
<accession>A0A9W9NNQ6</accession>
<dbReference type="EMBL" id="JAPQKS010000006">
    <property type="protein sequence ID" value="KAJ5223351.1"/>
    <property type="molecule type" value="Genomic_DNA"/>
</dbReference>
<reference evidence="1" key="1">
    <citation type="submission" date="2022-11" db="EMBL/GenBank/DDBJ databases">
        <authorList>
            <person name="Petersen C."/>
        </authorList>
    </citation>
    <scope>NUCLEOTIDE SEQUENCE</scope>
    <source>
        <strain evidence="1">IBT 19713</strain>
    </source>
</reference>
<comment type="caution">
    <text evidence="1">The sequence shown here is derived from an EMBL/GenBank/DDBJ whole genome shotgun (WGS) entry which is preliminary data.</text>
</comment>
<dbReference type="RefSeq" id="XP_058327534.1">
    <property type="nucleotide sequence ID" value="XM_058477189.1"/>
</dbReference>